<comment type="similarity">
    <text evidence="2 7">Belongs to the TVP38/TMEM64 family.</text>
</comment>
<evidence type="ECO:0000256" key="1">
    <source>
        <dbReference type="ARBA" id="ARBA00004651"/>
    </source>
</evidence>
<evidence type="ECO:0000256" key="5">
    <source>
        <dbReference type="ARBA" id="ARBA00022989"/>
    </source>
</evidence>
<evidence type="ECO:0000256" key="4">
    <source>
        <dbReference type="ARBA" id="ARBA00022692"/>
    </source>
</evidence>
<feature type="transmembrane region" description="Helical" evidence="7">
    <location>
        <begin position="156"/>
        <end position="177"/>
    </location>
</feature>
<comment type="subcellular location">
    <subcellularLocation>
        <location evidence="1 7">Cell membrane</location>
        <topology evidence="1 7">Multi-pass membrane protein</topology>
    </subcellularLocation>
</comment>
<evidence type="ECO:0000313" key="9">
    <source>
        <dbReference type="EMBL" id="GAA3220136.1"/>
    </source>
</evidence>
<reference evidence="10" key="1">
    <citation type="journal article" date="2019" name="Int. J. Syst. Evol. Microbiol.">
        <title>The Global Catalogue of Microorganisms (GCM) 10K type strain sequencing project: providing services to taxonomists for standard genome sequencing and annotation.</title>
        <authorList>
            <consortium name="The Broad Institute Genomics Platform"/>
            <consortium name="The Broad Institute Genome Sequencing Center for Infectious Disease"/>
            <person name="Wu L."/>
            <person name="Ma J."/>
        </authorList>
    </citation>
    <scope>NUCLEOTIDE SEQUENCE [LARGE SCALE GENOMIC DNA]</scope>
    <source>
        <strain evidence="10">JCM 9377</strain>
    </source>
</reference>
<evidence type="ECO:0000256" key="2">
    <source>
        <dbReference type="ARBA" id="ARBA00008640"/>
    </source>
</evidence>
<name>A0ABP6QGC1_9ACTN</name>
<keyword evidence="6 7" id="KW-0472">Membrane</keyword>
<organism evidence="9 10">
    <name type="scientific">Actinocorallia longicatena</name>
    <dbReference type="NCBI Taxonomy" id="111803"/>
    <lineage>
        <taxon>Bacteria</taxon>
        <taxon>Bacillati</taxon>
        <taxon>Actinomycetota</taxon>
        <taxon>Actinomycetes</taxon>
        <taxon>Streptosporangiales</taxon>
        <taxon>Thermomonosporaceae</taxon>
        <taxon>Actinocorallia</taxon>
    </lineage>
</organism>
<dbReference type="PANTHER" id="PTHR12677:SF59">
    <property type="entry name" value="GOLGI APPARATUS MEMBRANE PROTEIN TVP38-RELATED"/>
    <property type="match status" value="1"/>
</dbReference>
<feature type="domain" description="VTT" evidence="8">
    <location>
        <begin position="54"/>
        <end position="176"/>
    </location>
</feature>
<evidence type="ECO:0000256" key="7">
    <source>
        <dbReference type="RuleBase" id="RU366058"/>
    </source>
</evidence>
<sequence length="220" mass="22362">MRFGSLVAVAAVAAPAALFLMPDREVITDFVAGAGAFGPVLAVAGTWLLTLALFPRTALAFVGGVLFGLGPGAFYVLVGALLGAATAFAAGRVLGREFLEERLAGEGRIAVRLARLDGWLGAHGVLGVLSLRLLPVAPYGLVSYAFGTSATRFRDFMAGSALGAIPTTLGYAALGASVLSSSALPLTLGILSGLGLLSLFVAFRLRRAGTPRSPETAETG</sequence>
<keyword evidence="10" id="KW-1185">Reference proteome</keyword>
<dbReference type="Pfam" id="PF09335">
    <property type="entry name" value="VTT_dom"/>
    <property type="match status" value="1"/>
</dbReference>
<keyword evidence="5 7" id="KW-1133">Transmembrane helix</keyword>
<feature type="transmembrane region" description="Helical" evidence="7">
    <location>
        <begin position="120"/>
        <end position="144"/>
    </location>
</feature>
<keyword evidence="4 7" id="KW-0812">Transmembrane</keyword>
<dbReference type="InterPro" id="IPR032816">
    <property type="entry name" value="VTT_dom"/>
</dbReference>
<protein>
    <recommendedName>
        <fullName evidence="7">TVP38/TMEM64 family membrane protein</fullName>
    </recommendedName>
</protein>
<dbReference type="EMBL" id="BAAAUV010000011">
    <property type="protein sequence ID" value="GAA3220136.1"/>
    <property type="molecule type" value="Genomic_DNA"/>
</dbReference>
<dbReference type="PANTHER" id="PTHR12677">
    <property type="entry name" value="GOLGI APPARATUS MEMBRANE PROTEIN TVP38-RELATED"/>
    <property type="match status" value="1"/>
</dbReference>
<comment type="caution">
    <text evidence="9">The sequence shown here is derived from an EMBL/GenBank/DDBJ whole genome shotgun (WGS) entry which is preliminary data.</text>
</comment>
<dbReference type="Proteomes" id="UP001501237">
    <property type="component" value="Unassembled WGS sequence"/>
</dbReference>
<gene>
    <name evidence="9" type="ORF">GCM10010468_44540</name>
</gene>
<feature type="transmembrane region" description="Helical" evidence="7">
    <location>
        <begin position="183"/>
        <end position="203"/>
    </location>
</feature>
<evidence type="ECO:0000259" key="8">
    <source>
        <dbReference type="Pfam" id="PF09335"/>
    </source>
</evidence>
<evidence type="ECO:0000256" key="3">
    <source>
        <dbReference type="ARBA" id="ARBA00022475"/>
    </source>
</evidence>
<accession>A0ABP6QGC1</accession>
<dbReference type="InterPro" id="IPR015414">
    <property type="entry name" value="TMEM64"/>
</dbReference>
<feature type="transmembrane region" description="Helical" evidence="7">
    <location>
        <begin position="66"/>
        <end position="90"/>
    </location>
</feature>
<evidence type="ECO:0000256" key="6">
    <source>
        <dbReference type="ARBA" id="ARBA00023136"/>
    </source>
</evidence>
<proteinExistence type="inferred from homology"/>
<keyword evidence="3 7" id="KW-1003">Cell membrane</keyword>
<evidence type="ECO:0000313" key="10">
    <source>
        <dbReference type="Proteomes" id="UP001501237"/>
    </source>
</evidence>
<feature type="transmembrane region" description="Helical" evidence="7">
    <location>
        <begin position="30"/>
        <end position="54"/>
    </location>
</feature>